<dbReference type="InterPro" id="IPR044122">
    <property type="entry name" value="UPF0261_N"/>
</dbReference>
<dbReference type="NCBIfam" id="NF002674">
    <property type="entry name" value="PRK02399.1-2"/>
    <property type="match status" value="1"/>
</dbReference>
<dbReference type="InterPro" id="IPR008322">
    <property type="entry name" value="UPF0261"/>
</dbReference>
<dbReference type="PANTHER" id="PTHR31862">
    <property type="entry name" value="UPF0261 DOMAIN PROTEIN (AFU_ORTHOLOGUE AFUA_1G10120)"/>
    <property type="match status" value="1"/>
</dbReference>
<dbReference type="HOGENOM" id="CLU_036813_1_0_7"/>
<dbReference type="InterPro" id="IPR056778">
    <property type="entry name" value="UPF0261_C"/>
</dbReference>
<keyword evidence="4" id="KW-1185">Reference proteome</keyword>
<accession>Q39TT5</accession>
<dbReference type="Gene3D" id="3.40.50.12030">
    <property type="entry name" value="Uncharacterised protein family UPF0261, NC domain"/>
    <property type="match status" value="1"/>
</dbReference>
<dbReference type="KEGG" id="gme:Gmet_2110"/>
<protein>
    <submittedName>
        <fullName evidence="3">Uncharacterized protein</fullName>
    </submittedName>
</protein>
<dbReference type="EMBL" id="CP000148">
    <property type="protein sequence ID" value="ABB32339.1"/>
    <property type="molecule type" value="Genomic_DNA"/>
</dbReference>
<dbReference type="CDD" id="cd15488">
    <property type="entry name" value="Tm-1-like"/>
    <property type="match status" value="1"/>
</dbReference>
<proteinExistence type="predicted"/>
<dbReference type="InterPro" id="IPR051353">
    <property type="entry name" value="Tobamovirus_resist_UPF0261"/>
</dbReference>
<evidence type="ECO:0000259" key="2">
    <source>
        <dbReference type="Pfam" id="PF23189"/>
    </source>
</evidence>
<evidence type="ECO:0000313" key="4">
    <source>
        <dbReference type="Proteomes" id="UP000007073"/>
    </source>
</evidence>
<dbReference type="STRING" id="269799.Gmet_2110"/>
<evidence type="ECO:0000259" key="1">
    <source>
        <dbReference type="Pfam" id="PF06792"/>
    </source>
</evidence>
<dbReference type="Pfam" id="PF06792">
    <property type="entry name" value="UPF0261"/>
    <property type="match status" value="1"/>
</dbReference>
<organism evidence="3 4">
    <name type="scientific">Geobacter metallireducens (strain ATCC 53774 / DSM 7210 / GS-15)</name>
    <dbReference type="NCBI Taxonomy" id="269799"/>
    <lineage>
        <taxon>Bacteria</taxon>
        <taxon>Pseudomonadati</taxon>
        <taxon>Thermodesulfobacteriota</taxon>
        <taxon>Desulfuromonadia</taxon>
        <taxon>Geobacterales</taxon>
        <taxon>Geobacteraceae</taxon>
        <taxon>Geobacter</taxon>
    </lineage>
</organism>
<gene>
    <name evidence="3" type="ordered locus">Gmet_2110</name>
</gene>
<dbReference type="PIRSF" id="PIRSF033271">
    <property type="entry name" value="UCP033271"/>
    <property type="match status" value="1"/>
</dbReference>
<evidence type="ECO:0000313" key="3">
    <source>
        <dbReference type="EMBL" id="ABB32339.1"/>
    </source>
</evidence>
<reference evidence="3 4" key="2">
    <citation type="journal article" date="2009" name="BMC Microbiol.">
        <title>The genome sequence of Geobacter metallireducens: features of metabolism, physiology and regulation common and dissimilar to Geobacter sulfurreducens.</title>
        <authorList>
            <person name="Aklujkar M."/>
            <person name="Krushkal J."/>
            <person name="DiBartolo G."/>
            <person name="Lapidus A."/>
            <person name="Land M.L."/>
            <person name="Lovley D.R."/>
        </authorList>
    </citation>
    <scope>NUCLEOTIDE SEQUENCE [LARGE SCALE GENOMIC DNA]</scope>
    <source>
        <strain evidence="4">ATCC 53774 / DSM 7210 / GS-15</strain>
    </source>
</reference>
<dbReference type="Proteomes" id="UP000007073">
    <property type="component" value="Chromosome"/>
</dbReference>
<dbReference type="Gene3D" id="3.40.50.12020">
    <property type="entry name" value="Uncharacterised protein family UPF0261, NN domain"/>
    <property type="match status" value="1"/>
</dbReference>
<dbReference type="PANTHER" id="PTHR31862:SF1">
    <property type="entry name" value="UPF0261 DOMAIN PROTEIN (AFU_ORTHOLOGUE AFUA_1G10120)"/>
    <property type="match status" value="1"/>
</dbReference>
<dbReference type="RefSeq" id="WP_004513094.1">
    <property type="nucleotide sequence ID" value="NC_007517.1"/>
</dbReference>
<dbReference type="AlphaFoldDB" id="Q39TT5"/>
<reference evidence="3 4" key="1">
    <citation type="submission" date="2005-10" db="EMBL/GenBank/DDBJ databases">
        <title>Complete sequence of Geobacter metallireducens GS-15.</title>
        <authorList>
            <consortium name="US DOE Joint Genome Institute"/>
            <person name="Copeland A."/>
            <person name="Lucas S."/>
            <person name="Lapidus A."/>
            <person name="Barry K."/>
            <person name="Detter J.C."/>
            <person name="Glavina T."/>
            <person name="Hammon N."/>
            <person name="Israni S."/>
            <person name="Pitluck S."/>
            <person name="Di Bartolo G."/>
            <person name="Chain P."/>
            <person name="Schmutz J."/>
            <person name="Larimer F."/>
            <person name="Land M."/>
            <person name="Kyrpides N."/>
            <person name="Ivanova N."/>
            <person name="Richardson P."/>
        </authorList>
    </citation>
    <scope>NUCLEOTIDE SEQUENCE [LARGE SCALE GENOMIC DNA]</scope>
    <source>
        <strain evidence="4">ATCC 53774 / DSM 7210 / GS-15</strain>
    </source>
</reference>
<sequence>MLTRTDGKGSKVLLIAAMDTKGTEARYIESWLAKAGFTTLIMDMGIRGKRPGPVAVTRDEVLRAAGKTWDDIQNVTSEGDAVDIMISGGVKCALALYKADLIQGVISLGGTMGTTLGTGVMRAFPIGFPKVMISTIAAKDTEAFIGNMDIFMLNSVSDLAGLNRITRKVLRNGALAIAGLVREREFHDEFSRPLAVLTTLGTTEATAARMRIHFEAWGYESVTFHTTGTGGQAMERMVNFEPVSAVVDLSLHELIDHHFGGAFDPGPERGRAALQKGIPTVIVPGNIDFLVTGPMAQAQIYFPGRRGHKHNANITCVRTSLEEIQRIAEIMAGYCNESTGPVAVLVPMKGFSCLDHEDGPQPDPEGPRVFAETFARALTRTIHFETVPLHINDEAFSEVIVGALQKIGGLRKIEADRLPSRQPATWSPYSSVHTLDRFSGNQHTTTETTGDALAA</sequence>
<dbReference type="Pfam" id="PF23189">
    <property type="entry name" value="UPF0261_C"/>
    <property type="match status" value="1"/>
</dbReference>
<name>Q39TT5_GEOMG</name>
<dbReference type="eggNOG" id="COG5441">
    <property type="taxonomic scope" value="Bacteria"/>
</dbReference>
<feature type="domain" description="UPF0261" evidence="1">
    <location>
        <begin position="11"/>
        <end position="184"/>
    </location>
</feature>
<feature type="domain" description="UPF0261" evidence="2">
    <location>
        <begin position="192"/>
        <end position="407"/>
    </location>
</feature>